<keyword evidence="2" id="KW-1185">Reference proteome</keyword>
<sequence>MSMSTRATSTGDPTTVGVAPGQVWAWRKASILGEF</sequence>
<proteinExistence type="predicted"/>
<evidence type="ECO:0000313" key="1">
    <source>
        <dbReference type="EMBL" id="GJD53085.1"/>
    </source>
</evidence>
<dbReference type="Proteomes" id="UP001055167">
    <property type="component" value="Unassembled WGS sequence"/>
</dbReference>
<reference evidence="1" key="2">
    <citation type="submission" date="2021-08" db="EMBL/GenBank/DDBJ databases">
        <authorList>
            <person name="Tani A."/>
            <person name="Ola A."/>
            <person name="Ogura Y."/>
            <person name="Katsura K."/>
            <person name="Hayashi T."/>
        </authorList>
    </citation>
    <scope>NUCLEOTIDE SEQUENCE</scope>
    <source>
        <strain evidence="1">KCTC 52305</strain>
    </source>
</reference>
<accession>A0ABQ4R5U9</accession>
<gene>
    <name evidence="1" type="ORF">OPKNFCMD_5856</name>
</gene>
<comment type="caution">
    <text evidence="1">The sequence shown here is derived from an EMBL/GenBank/DDBJ whole genome shotgun (WGS) entry which is preliminary data.</text>
</comment>
<evidence type="ECO:0000313" key="2">
    <source>
        <dbReference type="Proteomes" id="UP001055167"/>
    </source>
</evidence>
<dbReference type="EMBL" id="BPQH01000025">
    <property type="protein sequence ID" value="GJD53085.1"/>
    <property type="molecule type" value="Genomic_DNA"/>
</dbReference>
<reference evidence="1" key="1">
    <citation type="journal article" date="2021" name="Front. Microbiol.">
        <title>Comprehensive Comparative Genomics and Phenotyping of Methylobacterium Species.</title>
        <authorList>
            <person name="Alessa O."/>
            <person name="Ogura Y."/>
            <person name="Fujitani Y."/>
            <person name="Takami H."/>
            <person name="Hayashi T."/>
            <person name="Sahin N."/>
            <person name="Tani A."/>
        </authorList>
    </citation>
    <scope>NUCLEOTIDE SEQUENCE</scope>
    <source>
        <strain evidence="1">KCTC 52305</strain>
    </source>
</reference>
<protein>
    <submittedName>
        <fullName evidence="1">Uncharacterized protein</fullName>
    </submittedName>
</protein>
<organism evidence="1 2">
    <name type="scientific">Methylobacterium crusticola</name>
    <dbReference type="NCBI Taxonomy" id="1697972"/>
    <lineage>
        <taxon>Bacteria</taxon>
        <taxon>Pseudomonadati</taxon>
        <taxon>Pseudomonadota</taxon>
        <taxon>Alphaproteobacteria</taxon>
        <taxon>Hyphomicrobiales</taxon>
        <taxon>Methylobacteriaceae</taxon>
        <taxon>Methylobacterium</taxon>
    </lineage>
</organism>
<name>A0ABQ4R5U9_9HYPH</name>